<gene>
    <name evidence="1" type="ORF">ACFFLS_22980</name>
</gene>
<dbReference type="RefSeq" id="WP_379683072.1">
    <property type="nucleotide sequence ID" value="NZ_JBHLYW010000029.1"/>
</dbReference>
<organism evidence="1 2">
    <name type="scientific">Flavobacterium procerum</name>
    <dbReference type="NCBI Taxonomy" id="1455569"/>
    <lineage>
        <taxon>Bacteria</taxon>
        <taxon>Pseudomonadati</taxon>
        <taxon>Bacteroidota</taxon>
        <taxon>Flavobacteriia</taxon>
        <taxon>Flavobacteriales</taxon>
        <taxon>Flavobacteriaceae</taxon>
        <taxon>Flavobacterium</taxon>
    </lineage>
</organism>
<name>A0ABV6BWV4_9FLAO</name>
<comment type="caution">
    <text evidence="1">The sequence shown here is derived from an EMBL/GenBank/DDBJ whole genome shotgun (WGS) entry which is preliminary data.</text>
</comment>
<reference evidence="1 2" key="1">
    <citation type="submission" date="2024-09" db="EMBL/GenBank/DDBJ databases">
        <authorList>
            <person name="Sun Q."/>
            <person name="Mori K."/>
        </authorList>
    </citation>
    <scope>NUCLEOTIDE SEQUENCE [LARGE SCALE GENOMIC DNA]</scope>
    <source>
        <strain evidence="1 2">CGMCC 1.12926</strain>
    </source>
</reference>
<protein>
    <submittedName>
        <fullName evidence="1">Sulfotransferase family protein</fullName>
    </submittedName>
</protein>
<keyword evidence="2" id="KW-1185">Reference proteome</keyword>
<evidence type="ECO:0000313" key="1">
    <source>
        <dbReference type="EMBL" id="MFC0079928.1"/>
    </source>
</evidence>
<dbReference type="Proteomes" id="UP001589734">
    <property type="component" value="Unassembled WGS sequence"/>
</dbReference>
<accession>A0ABV6BWV4</accession>
<sequence>MEKMKHPLFNWIPIKLVENENEIYFEWIYLSDLTLTDPFFDDTIAKCRAHSYNSKRFKLVSTVENLIEWSNEIESVELKALIFHVSRCGSTMLSQSLASSDENVMISEAGIIDQILRSEAFDLQSKSVLLKAVISLLGQKRFSEQKNIILKLDAWSVFVASYLRKLFPKIPFALLYRNPAEVLRSHQKNSGMHMVPNIIPASVFDITQSELHELSLPQYRALVLEKYFKAFLYFYGKDNNVTLLNYNEGMKNVVEKFISFAKLQYSDEEIEIMLERLNSHSKNRNEVFCGDSYEGDAVLANLMNVNALHEKLNAVFVGDVV</sequence>
<evidence type="ECO:0000313" key="2">
    <source>
        <dbReference type="Proteomes" id="UP001589734"/>
    </source>
</evidence>
<dbReference type="EMBL" id="JBHLYW010000029">
    <property type="protein sequence ID" value="MFC0079928.1"/>
    <property type="molecule type" value="Genomic_DNA"/>
</dbReference>
<proteinExistence type="predicted"/>
<dbReference type="Gene3D" id="3.40.50.300">
    <property type="entry name" value="P-loop containing nucleotide triphosphate hydrolases"/>
    <property type="match status" value="1"/>
</dbReference>
<dbReference type="InterPro" id="IPR027417">
    <property type="entry name" value="P-loop_NTPase"/>
</dbReference>
<dbReference type="SUPFAM" id="SSF52540">
    <property type="entry name" value="P-loop containing nucleoside triphosphate hydrolases"/>
    <property type="match status" value="1"/>
</dbReference>